<feature type="compositionally biased region" description="Basic residues" evidence="1">
    <location>
        <begin position="147"/>
        <end position="156"/>
    </location>
</feature>
<proteinExistence type="predicted"/>
<dbReference type="AlphaFoldDB" id="A0A183F5W7"/>
<dbReference type="OrthoDB" id="5875917at2759"/>
<name>A0A183F5W7_HELPZ</name>
<reference evidence="2 3" key="1">
    <citation type="submission" date="2018-11" db="EMBL/GenBank/DDBJ databases">
        <authorList>
            <consortium name="Pathogen Informatics"/>
        </authorList>
    </citation>
    <scope>NUCLEOTIDE SEQUENCE [LARGE SCALE GENOMIC DNA]</scope>
</reference>
<evidence type="ECO:0000256" key="1">
    <source>
        <dbReference type="SAM" id="MobiDB-lite"/>
    </source>
</evidence>
<feature type="region of interest" description="Disordered" evidence="1">
    <location>
        <begin position="137"/>
        <end position="164"/>
    </location>
</feature>
<dbReference type="EMBL" id="UZAH01001763">
    <property type="protein sequence ID" value="VDO19953.1"/>
    <property type="molecule type" value="Genomic_DNA"/>
</dbReference>
<organism evidence="3 4">
    <name type="scientific">Heligmosomoides polygyrus</name>
    <name type="common">Parasitic roundworm</name>
    <dbReference type="NCBI Taxonomy" id="6339"/>
    <lineage>
        <taxon>Eukaryota</taxon>
        <taxon>Metazoa</taxon>
        <taxon>Ecdysozoa</taxon>
        <taxon>Nematoda</taxon>
        <taxon>Chromadorea</taxon>
        <taxon>Rhabditida</taxon>
        <taxon>Rhabditina</taxon>
        <taxon>Rhabditomorpha</taxon>
        <taxon>Strongyloidea</taxon>
        <taxon>Heligmosomidae</taxon>
        <taxon>Heligmosomoides</taxon>
    </lineage>
</organism>
<accession>A0A183F5W7</accession>
<evidence type="ECO:0000313" key="3">
    <source>
        <dbReference type="Proteomes" id="UP000050761"/>
    </source>
</evidence>
<evidence type="ECO:0000313" key="2">
    <source>
        <dbReference type="EMBL" id="VDO19953.1"/>
    </source>
</evidence>
<reference evidence="4" key="2">
    <citation type="submission" date="2019-09" db="UniProtKB">
        <authorList>
            <consortium name="WormBaseParasite"/>
        </authorList>
    </citation>
    <scope>IDENTIFICATION</scope>
</reference>
<sequence length="211" mass="24054">MLPYRFHRAARSIWEQIIRRRSGLGNTVAGTPFEHPDRMASHATGFALPTIRRCSERVDVVPHCTYRPGSVPTVRLLTSALGRAAQSQGTGRNLTLRSAVTQYLCRFGVHATAGGFFDCEEELSSLSRTFADEPWYPSLKDKSRAPPPRKKTKKRPTPSPASLSEMEVRHTIFDSFYRRVEKFTYDDKRFKDVFDNDCGNLDDKEKTRLLI</sequence>
<protein>
    <submittedName>
        <fullName evidence="2 4">Uncharacterized protein</fullName>
    </submittedName>
</protein>
<accession>A0A3P7UGG7</accession>
<evidence type="ECO:0000313" key="4">
    <source>
        <dbReference type="WBParaSite" id="HPBE_0000155901-mRNA-1"/>
    </source>
</evidence>
<dbReference type="WBParaSite" id="HPBE_0000155901-mRNA-1">
    <property type="protein sequence ID" value="HPBE_0000155901-mRNA-1"/>
    <property type="gene ID" value="HPBE_0000155901"/>
</dbReference>
<gene>
    <name evidence="2" type="ORF">HPBE_LOCUS1560</name>
</gene>
<keyword evidence="3" id="KW-1185">Reference proteome</keyword>
<dbReference type="Proteomes" id="UP000050761">
    <property type="component" value="Unassembled WGS sequence"/>
</dbReference>